<feature type="compositionally biased region" description="Basic and acidic residues" evidence="1">
    <location>
        <begin position="59"/>
        <end position="69"/>
    </location>
</feature>
<evidence type="ECO:0000313" key="2">
    <source>
        <dbReference type="EMBL" id="MEJ8279823.1"/>
    </source>
</evidence>
<reference evidence="2 3" key="1">
    <citation type="submission" date="2024-03" db="EMBL/GenBank/DDBJ databases">
        <title>Draft genome sequence of Pseudonocardia sp. DW16-2.</title>
        <authorList>
            <person name="Duangmal K."/>
        </authorList>
    </citation>
    <scope>NUCLEOTIDE SEQUENCE [LARGE SCALE GENOMIC DNA]</scope>
    <source>
        <strain evidence="2 3">DW16-2</strain>
    </source>
</reference>
<dbReference type="Proteomes" id="UP001364211">
    <property type="component" value="Unassembled WGS sequence"/>
</dbReference>
<protein>
    <submittedName>
        <fullName evidence="2">Uncharacterized protein</fullName>
    </submittedName>
</protein>
<feature type="compositionally biased region" description="Basic and acidic residues" evidence="1">
    <location>
        <begin position="25"/>
        <end position="36"/>
    </location>
</feature>
<sequence length="69" mass="7118">MRTTRPVPTSVPTGTGATTTAPANRAERRAARRGRDTGAGGPAVPRTAGPTPQARPAHVRTDFAARRTG</sequence>
<organism evidence="2 3">
    <name type="scientific">Pseudonocardia spirodelae</name>
    <dbReference type="NCBI Taxonomy" id="3133431"/>
    <lineage>
        <taxon>Bacteria</taxon>
        <taxon>Bacillati</taxon>
        <taxon>Actinomycetota</taxon>
        <taxon>Actinomycetes</taxon>
        <taxon>Pseudonocardiales</taxon>
        <taxon>Pseudonocardiaceae</taxon>
        <taxon>Pseudonocardia</taxon>
    </lineage>
</organism>
<proteinExistence type="predicted"/>
<evidence type="ECO:0000256" key="1">
    <source>
        <dbReference type="SAM" id="MobiDB-lite"/>
    </source>
</evidence>
<comment type="caution">
    <text evidence="2">The sequence shown here is derived from an EMBL/GenBank/DDBJ whole genome shotgun (WGS) entry which is preliminary data.</text>
</comment>
<accession>A0ABU8T799</accession>
<feature type="compositionally biased region" description="Low complexity" evidence="1">
    <location>
        <begin position="1"/>
        <end position="24"/>
    </location>
</feature>
<evidence type="ECO:0000313" key="3">
    <source>
        <dbReference type="Proteomes" id="UP001364211"/>
    </source>
</evidence>
<feature type="region of interest" description="Disordered" evidence="1">
    <location>
        <begin position="1"/>
        <end position="69"/>
    </location>
</feature>
<name>A0ABU8T799_9PSEU</name>
<dbReference type="RefSeq" id="WP_340290184.1">
    <property type="nucleotide sequence ID" value="NZ_JBBJUP010000009.1"/>
</dbReference>
<gene>
    <name evidence="2" type="ORF">WJX68_12840</name>
</gene>
<keyword evidence="3" id="KW-1185">Reference proteome</keyword>
<dbReference type="EMBL" id="JBBJUP010000009">
    <property type="protein sequence ID" value="MEJ8279823.1"/>
    <property type="molecule type" value="Genomic_DNA"/>
</dbReference>